<evidence type="ECO:0000256" key="2">
    <source>
        <dbReference type="SAM" id="Phobius"/>
    </source>
</evidence>
<evidence type="ECO:0000256" key="1">
    <source>
        <dbReference type="SAM" id="Coils"/>
    </source>
</evidence>
<evidence type="ECO:0000313" key="4">
    <source>
        <dbReference type="Proteomes" id="UP000650081"/>
    </source>
</evidence>
<feature type="coiled-coil region" evidence="1">
    <location>
        <begin position="228"/>
        <end position="255"/>
    </location>
</feature>
<comment type="caution">
    <text evidence="3">The sequence shown here is derived from an EMBL/GenBank/DDBJ whole genome shotgun (WGS) entry which is preliminary data.</text>
</comment>
<sequence length="353" mass="39520">MEQVPVKEIPLRDVILTLQTYGRAGLRGWPWLLLGALLLGGLQAWRVNQEAVFYEAATVFVVNKQQSGGNALGSVLGRFGLGGGAGDTGHSPKRVMAFATSRQLLHRLLLDTAELGGRHDLFINHLIEQSGFAEEWKLQELYGLDRLSTNQLDSLSRQERSLLKMVYAYLTLDPEKPIQKDISDETGMLTITARTRNEALSIYLSTALYHYLSDFYTEESTGQSLASVERLKARADSLLTEINRAEYQLANLADTQLSLTRQRDQVRRLQLQRQVNIATLAYGEVVRNLETAKFAMDGFTPFFQLVDAPFSPLRPAYPQPLKAGIRWGIIGALLAFLGLCAVFLYRNIMHSDD</sequence>
<dbReference type="PANTHER" id="PTHR32309:SF31">
    <property type="entry name" value="CAPSULAR EXOPOLYSACCHARIDE FAMILY"/>
    <property type="match status" value="1"/>
</dbReference>
<dbReference type="PANTHER" id="PTHR32309">
    <property type="entry name" value="TYROSINE-PROTEIN KINASE"/>
    <property type="match status" value="1"/>
</dbReference>
<keyword evidence="2" id="KW-1133">Transmembrane helix</keyword>
<keyword evidence="2" id="KW-0472">Membrane</keyword>
<reference evidence="3" key="1">
    <citation type="submission" date="2020-08" db="EMBL/GenBank/DDBJ databases">
        <title>Lewinella bacteria from marine environments.</title>
        <authorList>
            <person name="Zhong Y."/>
        </authorList>
    </citation>
    <scope>NUCLEOTIDE SEQUENCE</scope>
    <source>
        <strain evidence="3">KCTC 42187</strain>
    </source>
</reference>
<protein>
    <recommendedName>
        <fullName evidence="5">Polysaccharide chain length determinant N-terminal domain-containing protein</fullName>
    </recommendedName>
</protein>
<dbReference type="EMBL" id="JACSIT010000091">
    <property type="protein sequence ID" value="MBC6994153.1"/>
    <property type="molecule type" value="Genomic_DNA"/>
</dbReference>
<gene>
    <name evidence="3" type="ORF">H9S92_08270</name>
</gene>
<proteinExistence type="predicted"/>
<accession>A0A923T8N5</accession>
<feature type="transmembrane region" description="Helical" evidence="2">
    <location>
        <begin position="324"/>
        <end position="345"/>
    </location>
</feature>
<keyword evidence="4" id="KW-1185">Reference proteome</keyword>
<keyword evidence="2" id="KW-0812">Transmembrane</keyword>
<evidence type="ECO:0008006" key="5">
    <source>
        <dbReference type="Google" id="ProtNLM"/>
    </source>
</evidence>
<dbReference type="RefSeq" id="WP_187466239.1">
    <property type="nucleotide sequence ID" value="NZ_JACSIT010000091.1"/>
</dbReference>
<name>A0A923T8N5_9BACT</name>
<evidence type="ECO:0000313" key="3">
    <source>
        <dbReference type="EMBL" id="MBC6994153.1"/>
    </source>
</evidence>
<dbReference type="InterPro" id="IPR050445">
    <property type="entry name" value="Bact_polysacc_biosynth/exp"/>
</dbReference>
<dbReference type="AlphaFoldDB" id="A0A923T8N5"/>
<organism evidence="3 4">
    <name type="scientific">Neolewinella lacunae</name>
    <dbReference type="NCBI Taxonomy" id="1517758"/>
    <lineage>
        <taxon>Bacteria</taxon>
        <taxon>Pseudomonadati</taxon>
        <taxon>Bacteroidota</taxon>
        <taxon>Saprospiria</taxon>
        <taxon>Saprospirales</taxon>
        <taxon>Lewinellaceae</taxon>
        <taxon>Neolewinella</taxon>
    </lineage>
</organism>
<keyword evidence="1" id="KW-0175">Coiled coil</keyword>
<dbReference type="Proteomes" id="UP000650081">
    <property type="component" value="Unassembled WGS sequence"/>
</dbReference>